<gene>
    <name evidence="1" type="ORF">PMH09_01540</name>
</gene>
<dbReference type="Proteomes" id="UP001232992">
    <property type="component" value="Unassembled WGS sequence"/>
</dbReference>
<organism evidence="1 2">
    <name type="scientific">Roseofilum casamattae BLCC-M143</name>
    <dbReference type="NCBI Taxonomy" id="3022442"/>
    <lineage>
        <taxon>Bacteria</taxon>
        <taxon>Bacillati</taxon>
        <taxon>Cyanobacteriota</taxon>
        <taxon>Cyanophyceae</taxon>
        <taxon>Desertifilales</taxon>
        <taxon>Desertifilaceae</taxon>
        <taxon>Roseofilum</taxon>
        <taxon>Roseofilum casamattae</taxon>
    </lineage>
</organism>
<evidence type="ECO:0000313" key="1">
    <source>
        <dbReference type="EMBL" id="MDJ1181866.1"/>
    </source>
</evidence>
<accession>A0ABT7BTP6</accession>
<reference evidence="1 2" key="1">
    <citation type="submission" date="2023-01" db="EMBL/GenBank/DDBJ databases">
        <title>Novel diversity within Roseofilum (Cyanobacteria; Desertifilaceae) from marine benthic mats with descriptions of four novel species.</title>
        <authorList>
            <person name="Wang Y."/>
            <person name="Berthold D.E."/>
            <person name="Hu J."/>
            <person name="Lefler F.W."/>
            <person name="Laughinghouse H.D. IV."/>
        </authorList>
    </citation>
    <scope>NUCLEOTIDE SEQUENCE [LARGE SCALE GENOMIC DNA]</scope>
    <source>
        <strain evidence="1 2">BLCC-M143</strain>
    </source>
</reference>
<protein>
    <recommendedName>
        <fullName evidence="3">Phytanoyl-CoA dioxygenase</fullName>
    </recommendedName>
</protein>
<keyword evidence="2" id="KW-1185">Reference proteome</keyword>
<dbReference type="EMBL" id="JAQOSQ010000001">
    <property type="protein sequence ID" value="MDJ1181866.1"/>
    <property type="molecule type" value="Genomic_DNA"/>
</dbReference>
<evidence type="ECO:0000313" key="2">
    <source>
        <dbReference type="Proteomes" id="UP001232992"/>
    </source>
</evidence>
<evidence type="ECO:0008006" key="3">
    <source>
        <dbReference type="Google" id="ProtNLM"/>
    </source>
</evidence>
<dbReference type="SUPFAM" id="SSF51197">
    <property type="entry name" value="Clavaminate synthase-like"/>
    <property type="match status" value="1"/>
</dbReference>
<proteinExistence type="predicted"/>
<dbReference type="RefSeq" id="WP_283756515.1">
    <property type="nucleotide sequence ID" value="NZ_JAQOSQ010000001.1"/>
</dbReference>
<sequence>MNTQIIANNPLIRVKNCSSSSTNSILRCFSGISLQQLSRFYTVRRAYSRLQQILQYGDRQLARVQQEPSLFDGFSVENAVQQMQEQSVAFGLQLPSEMTHVIHEYALNNPCFEPERSGQFKIGDITNGYLNGHPVFRALVADLTDCQPIQQLTKDPILLQIASRYLGYYPTLITQHLTFSIASNLPTAEIQKNYPPASFHYDIAGYNFVTCYFYITQVDLDSGPHVMIANSHRHKPLSLLLRSGRFSDETIDRYYQRHRDRHPEIAIVGQPGYGFFQDPSCVHKVVAPIAQHRLLLQFRYS</sequence>
<comment type="caution">
    <text evidence="1">The sequence shown here is derived from an EMBL/GenBank/DDBJ whole genome shotgun (WGS) entry which is preliminary data.</text>
</comment>
<dbReference type="Gene3D" id="2.60.120.620">
    <property type="entry name" value="q2cbj1_9rhob like domain"/>
    <property type="match status" value="1"/>
</dbReference>
<name>A0ABT7BTP6_9CYAN</name>